<comment type="similarity">
    <text evidence="1">Belongs to the plant acyltransferase family.</text>
</comment>
<dbReference type="PANTHER" id="PTHR31642:SF316">
    <property type="entry name" value="PROTEIN ECERIFERUM 26-LIKE"/>
    <property type="match status" value="1"/>
</dbReference>
<protein>
    <submittedName>
        <fullName evidence="4">Hydroxycinnamoyl-CoA:quinate hydroxycinnamoyltransferase</fullName>
    </submittedName>
</protein>
<keyword evidence="2 4" id="KW-0808">Transferase</keyword>
<dbReference type="GO" id="GO:0016747">
    <property type="term" value="F:acyltransferase activity, transferring groups other than amino-acyl groups"/>
    <property type="evidence" value="ECO:0000318"/>
    <property type="project" value="GO_Central"/>
</dbReference>
<proteinExistence type="inferred from homology"/>
<evidence type="ECO:0000256" key="1">
    <source>
        <dbReference type="ARBA" id="ARBA00009861"/>
    </source>
</evidence>
<keyword evidence="3" id="KW-0012">Acyltransferase</keyword>
<dbReference type="OrthoDB" id="671439at2759"/>
<dbReference type="InterPro" id="IPR023213">
    <property type="entry name" value="CAT-like_dom_sf"/>
</dbReference>
<sequence length="434" mass="48488">MADRGVKLIAKSTSVSTIPVKPGKSFPLSILDHAMAKHTLHLVFYYPRRSKFSMSREKIKTSFSDALNNYPTITGRLVSGPETENWVIRCNDAGVRVYDAVVDVSMDDWFQTADEEEEKNLACWEEMDQDPFIWSPFCVQITEFKDGGVAIGLSCPHMYADPTCATLLIKTWGDAHRRACIVHPPFFNPQALDIRPTVTSTSIIAQLESKSKHIIPPTTTKFSTTTFRFDEKTVSRCLDEIKAESPNATAFDAIVGLFWWRIGNVSSLNVGVDFRKSLYAPLPHGYFGNAIHFSEVSGGDGADWGKLTEAVRTHVAGLGEDDYLSTVEWLDSKRKSNGTYREAFQMYGPGLTCVKLDNHLFPYECIFDENGPPTHVSYRVGGQPDGEGTVLVLPYPEGGDGRSVIVTLPEEKMGKIRQDEEIKRIAPKFVFHKD</sequence>
<dbReference type="STRING" id="29655.A0A0K9Q0Q7"/>
<dbReference type="Pfam" id="PF02458">
    <property type="entry name" value="Transferase"/>
    <property type="match status" value="1"/>
</dbReference>
<keyword evidence="5" id="KW-1185">Reference proteome</keyword>
<dbReference type="AlphaFoldDB" id="A0A0K9Q0Q7"/>
<dbReference type="Proteomes" id="UP000036987">
    <property type="component" value="Unassembled WGS sequence"/>
</dbReference>
<comment type="caution">
    <text evidence="4">The sequence shown here is derived from an EMBL/GenBank/DDBJ whole genome shotgun (WGS) entry which is preliminary data.</text>
</comment>
<name>A0A0K9Q0Q7_ZOSMR</name>
<dbReference type="OMA" id="GNWEVKC"/>
<evidence type="ECO:0000313" key="5">
    <source>
        <dbReference type="Proteomes" id="UP000036987"/>
    </source>
</evidence>
<accession>A0A0K9Q0Q7</accession>
<evidence type="ECO:0000256" key="2">
    <source>
        <dbReference type="ARBA" id="ARBA00022679"/>
    </source>
</evidence>
<dbReference type="InterPro" id="IPR050317">
    <property type="entry name" value="Plant_Fungal_Acyltransferase"/>
</dbReference>
<dbReference type="Gene3D" id="3.30.559.10">
    <property type="entry name" value="Chloramphenicol acetyltransferase-like domain"/>
    <property type="match status" value="2"/>
</dbReference>
<dbReference type="PANTHER" id="PTHR31642">
    <property type="entry name" value="TRICHOTHECENE 3-O-ACETYLTRANSFERASE"/>
    <property type="match status" value="1"/>
</dbReference>
<gene>
    <name evidence="4" type="ORF">ZOSMA_121G00420</name>
</gene>
<reference evidence="5" key="1">
    <citation type="journal article" date="2016" name="Nature">
        <title>The genome of the seagrass Zostera marina reveals angiosperm adaptation to the sea.</title>
        <authorList>
            <person name="Olsen J.L."/>
            <person name="Rouze P."/>
            <person name="Verhelst B."/>
            <person name="Lin Y.-C."/>
            <person name="Bayer T."/>
            <person name="Collen J."/>
            <person name="Dattolo E."/>
            <person name="De Paoli E."/>
            <person name="Dittami S."/>
            <person name="Maumus F."/>
            <person name="Michel G."/>
            <person name="Kersting A."/>
            <person name="Lauritano C."/>
            <person name="Lohaus R."/>
            <person name="Toepel M."/>
            <person name="Tonon T."/>
            <person name="Vanneste K."/>
            <person name="Amirebrahimi M."/>
            <person name="Brakel J."/>
            <person name="Bostroem C."/>
            <person name="Chovatia M."/>
            <person name="Grimwood J."/>
            <person name="Jenkins J.W."/>
            <person name="Jueterbock A."/>
            <person name="Mraz A."/>
            <person name="Stam W.T."/>
            <person name="Tice H."/>
            <person name="Bornberg-Bauer E."/>
            <person name="Green P.J."/>
            <person name="Pearson G.A."/>
            <person name="Procaccini G."/>
            <person name="Duarte C.M."/>
            <person name="Schmutz J."/>
            <person name="Reusch T.B.H."/>
            <person name="Van de Peer Y."/>
        </authorList>
    </citation>
    <scope>NUCLEOTIDE SEQUENCE [LARGE SCALE GENOMIC DNA]</scope>
    <source>
        <strain evidence="5">cv. Finnish</strain>
    </source>
</reference>
<evidence type="ECO:0000256" key="3">
    <source>
        <dbReference type="ARBA" id="ARBA00023315"/>
    </source>
</evidence>
<organism evidence="4 5">
    <name type="scientific">Zostera marina</name>
    <name type="common">Eelgrass</name>
    <dbReference type="NCBI Taxonomy" id="29655"/>
    <lineage>
        <taxon>Eukaryota</taxon>
        <taxon>Viridiplantae</taxon>
        <taxon>Streptophyta</taxon>
        <taxon>Embryophyta</taxon>
        <taxon>Tracheophyta</taxon>
        <taxon>Spermatophyta</taxon>
        <taxon>Magnoliopsida</taxon>
        <taxon>Liliopsida</taxon>
        <taxon>Zosteraceae</taxon>
        <taxon>Zostera</taxon>
    </lineage>
</organism>
<dbReference type="EMBL" id="LFYR01000235">
    <property type="protein sequence ID" value="KMZ74868.1"/>
    <property type="molecule type" value="Genomic_DNA"/>
</dbReference>
<evidence type="ECO:0000313" key="4">
    <source>
        <dbReference type="EMBL" id="KMZ74868.1"/>
    </source>
</evidence>